<keyword evidence="1" id="KW-0472">Membrane</keyword>
<dbReference type="EnsemblPlants" id="KEH27029">
    <property type="protein sequence ID" value="KEH27029"/>
    <property type="gene ID" value="MTR_6g084295"/>
</dbReference>
<dbReference type="AlphaFoldDB" id="A0A072UB62"/>
<accession>A0A072UB62</accession>
<keyword evidence="1 2" id="KW-0812">Transmembrane</keyword>
<proteinExistence type="predicted"/>
<name>A0A072UB62_MEDTR</name>
<evidence type="ECO:0000313" key="2">
    <source>
        <dbReference type="EMBL" id="KEH27029.1"/>
    </source>
</evidence>
<reference evidence="3" key="3">
    <citation type="submission" date="2015-04" db="UniProtKB">
        <authorList>
            <consortium name="EnsemblPlants"/>
        </authorList>
    </citation>
    <scope>IDENTIFICATION</scope>
    <source>
        <strain evidence="3">cv. Jemalong A17</strain>
    </source>
</reference>
<reference evidence="2 4" key="1">
    <citation type="journal article" date="2011" name="Nature">
        <title>The Medicago genome provides insight into the evolution of rhizobial symbioses.</title>
        <authorList>
            <person name="Young N.D."/>
            <person name="Debelle F."/>
            <person name="Oldroyd G.E."/>
            <person name="Geurts R."/>
            <person name="Cannon S.B."/>
            <person name="Udvardi M.K."/>
            <person name="Benedito V.A."/>
            <person name="Mayer K.F."/>
            <person name="Gouzy J."/>
            <person name="Schoof H."/>
            <person name="Van de Peer Y."/>
            <person name="Proost S."/>
            <person name="Cook D.R."/>
            <person name="Meyers B.C."/>
            <person name="Spannagl M."/>
            <person name="Cheung F."/>
            <person name="De Mita S."/>
            <person name="Krishnakumar V."/>
            <person name="Gundlach H."/>
            <person name="Zhou S."/>
            <person name="Mudge J."/>
            <person name="Bharti A.K."/>
            <person name="Murray J.D."/>
            <person name="Naoumkina M.A."/>
            <person name="Rosen B."/>
            <person name="Silverstein K.A."/>
            <person name="Tang H."/>
            <person name="Rombauts S."/>
            <person name="Zhao P.X."/>
            <person name="Zhou P."/>
            <person name="Barbe V."/>
            <person name="Bardou P."/>
            <person name="Bechner M."/>
            <person name="Bellec A."/>
            <person name="Berger A."/>
            <person name="Berges H."/>
            <person name="Bidwell S."/>
            <person name="Bisseling T."/>
            <person name="Choisne N."/>
            <person name="Couloux A."/>
            <person name="Denny R."/>
            <person name="Deshpande S."/>
            <person name="Dai X."/>
            <person name="Doyle J.J."/>
            <person name="Dudez A.M."/>
            <person name="Farmer A.D."/>
            <person name="Fouteau S."/>
            <person name="Franken C."/>
            <person name="Gibelin C."/>
            <person name="Gish J."/>
            <person name="Goldstein S."/>
            <person name="Gonzalez A.J."/>
            <person name="Green P.J."/>
            <person name="Hallab A."/>
            <person name="Hartog M."/>
            <person name="Hua A."/>
            <person name="Humphray S.J."/>
            <person name="Jeong D.H."/>
            <person name="Jing Y."/>
            <person name="Jocker A."/>
            <person name="Kenton S.M."/>
            <person name="Kim D.J."/>
            <person name="Klee K."/>
            <person name="Lai H."/>
            <person name="Lang C."/>
            <person name="Lin S."/>
            <person name="Macmil S.L."/>
            <person name="Magdelenat G."/>
            <person name="Matthews L."/>
            <person name="McCorrison J."/>
            <person name="Monaghan E.L."/>
            <person name="Mun J.H."/>
            <person name="Najar F.Z."/>
            <person name="Nicholson C."/>
            <person name="Noirot C."/>
            <person name="O'Bleness M."/>
            <person name="Paule C.R."/>
            <person name="Poulain J."/>
            <person name="Prion F."/>
            <person name="Qin B."/>
            <person name="Qu C."/>
            <person name="Retzel E.F."/>
            <person name="Riddle C."/>
            <person name="Sallet E."/>
            <person name="Samain S."/>
            <person name="Samson N."/>
            <person name="Sanders I."/>
            <person name="Saurat O."/>
            <person name="Scarpelli C."/>
            <person name="Schiex T."/>
            <person name="Segurens B."/>
            <person name="Severin A.J."/>
            <person name="Sherrier D.J."/>
            <person name="Shi R."/>
            <person name="Sims S."/>
            <person name="Singer S.R."/>
            <person name="Sinharoy S."/>
            <person name="Sterck L."/>
            <person name="Viollet A."/>
            <person name="Wang B.B."/>
            <person name="Wang K."/>
            <person name="Wang M."/>
            <person name="Wang X."/>
            <person name="Warfsmann J."/>
            <person name="Weissenbach J."/>
            <person name="White D.D."/>
            <person name="White J.D."/>
            <person name="Wiley G.B."/>
            <person name="Wincker P."/>
            <person name="Xing Y."/>
            <person name="Yang L."/>
            <person name="Yao Z."/>
            <person name="Ying F."/>
            <person name="Zhai J."/>
            <person name="Zhou L."/>
            <person name="Zuber A."/>
            <person name="Denarie J."/>
            <person name="Dixon R.A."/>
            <person name="May G.D."/>
            <person name="Schwartz D.C."/>
            <person name="Rogers J."/>
            <person name="Quetier F."/>
            <person name="Town C.D."/>
            <person name="Roe B.A."/>
        </authorList>
    </citation>
    <scope>NUCLEOTIDE SEQUENCE [LARGE SCALE GENOMIC DNA]</scope>
    <source>
        <strain evidence="2">A17</strain>
        <strain evidence="3 4">cv. Jemalong A17</strain>
    </source>
</reference>
<organism evidence="2 4">
    <name type="scientific">Medicago truncatula</name>
    <name type="common">Barrel medic</name>
    <name type="synonym">Medicago tribuloides</name>
    <dbReference type="NCBI Taxonomy" id="3880"/>
    <lineage>
        <taxon>Eukaryota</taxon>
        <taxon>Viridiplantae</taxon>
        <taxon>Streptophyta</taxon>
        <taxon>Embryophyta</taxon>
        <taxon>Tracheophyta</taxon>
        <taxon>Spermatophyta</taxon>
        <taxon>Magnoliopsida</taxon>
        <taxon>eudicotyledons</taxon>
        <taxon>Gunneridae</taxon>
        <taxon>Pentapetalae</taxon>
        <taxon>rosids</taxon>
        <taxon>fabids</taxon>
        <taxon>Fabales</taxon>
        <taxon>Fabaceae</taxon>
        <taxon>Papilionoideae</taxon>
        <taxon>50 kb inversion clade</taxon>
        <taxon>NPAAA clade</taxon>
        <taxon>Hologalegina</taxon>
        <taxon>IRL clade</taxon>
        <taxon>Trifolieae</taxon>
        <taxon>Medicago</taxon>
    </lineage>
</organism>
<evidence type="ECO:0000313" key="3">
    <source>
        <dbReference type="EnsemblPlants" id="KEH27029"/>
    </source>
</evidence>
<keyword evidence="1" id="KW-1133">Transmembrane helix</keyword>
<sequence length="106" mass="12066">MGGPSETCFPIRSAPPLNPHSNIMCLCLIPEHFLHVKLKENCPLPPPSKEWMTHKIGVAEQGLFQFLTRFELREMIFYFIIILPLILSALAVVWFTALKDLFVALS</sequence>
<protein>
    <submittedName>
        <fullName evidence="2">Transmembrane protein, putative</fullName>
    </submittedName>
</protein>
<dbReference type="Proteomes" id="UP000002051">
    <property type="component" value="Chromosome 6"/>
</dbReference>
<dbReference type="PaxDb" id="3880-AES74834"/>
<reference evidence="2 4" key="2">
    <citation type="journal article" date="2014" name="BMC Genomics">
        <title>An improved genome release (version Mt4.0) for the model legume Medicago truncatula.</title>
        <authorList>
            <person name="Tang H."/>
            <person name="Krishnakumar V."/>
            <person name="Bidwell S."/>
            <person name="Rosen B."/>
            <person name="Chan A."/>
            <person name="Zhou S."/>
            <person name="Gentzbittel L."/>
            <person name="Childs K.L."/>
            <person name="Yandell M."/>
            <person name="Gundlach H."/>
            <person name="Mayer K.F."/>
            <person name="Schwartz D.C."/>
            <person name="Town C.D."/>
        </authorList>
    </citation>
    <scope>GENOME REANNOTATION</scope>
    <source>
        <strain evidence="2">A17</strain>
        <strain evidence="3 4">cv. Jemalong A17</strain>
    </source>
</reference>
<keyword evidence="4" id="KW-1185">Reference proteome</keyword>
<evidence type="ECO:0000256" key="1">
    <source>
        <dbReference type="SAM" id="Phobius"/>
    </source>
</evidence>
<gene>
    <name evidence="2" type="ordered locus">MTR_6g084295</name>
</gene>
<dbReference type="EMBL" id="CM001222">
    <property type="protein sequence ID" value="KEH27029.1"/>
    <property type="molecule type" value="Genomic_DNA"/>
</dbReference>
<feature type="transmembrane region" description="Helical" evidence="1">
    <location>
        <begin position="76"/>
        <end position="97"/>
    </location>
</feature>
<evidence type="ECO:0000313" key="4">
    <source>
        <dbReference type="Proteomes" id="UP000002051"/>
    </source>
</evidence>
<dbReference type="HOGENOM" id="CLU_2227154_0_0_1"/>